<keyword evidence="2" id="KW-1185">Reference proteome</keyword>
<organism evidence="1 2">
    <name type="scientific">Dermacentor silvarum</name>
    <name type="common">Tick</name>
    <dbReference type="NCBI Taxonomy" id="543639"/>
    <lineage>
        <taxon>Eukaryota</taxon>
        <taxon>Metazoa</taxon>
        <taxon>Ecdysozoa</taxon>
        <taxon>Arthropoda</taxon>
        <taxon>Chelicerata</taxon>
        <taxon>Arachnida</taxon>
        <taxon>Acari</taxon>
        <taxon>Parasitiformes</taxon>
        <taxon>Ixodida</taxon>
        <taxon>Ixodoidea</taxon>
        <taxon>Ixodidae</taxon>
        <taxon>Rhipicephalinae</taxon>
        <taxon>Dermacentor</taxon>
    </lineage>
</organism>
<reference evidence="1" key="1">
    <citation type="submission" date="2020-05" db="EMBL/GenBank/DDBJ databases">
        <title>Large-scale comparative analyses of tick genomes elucidate their genetic diversity and vector capacities.</title>
        <authorList>
            <person name="Jia N."/>
            <person name="Wang J."/>
            <person name="Shi W."/>
            <person name="Du L."/>
            <person name="Sun Y."/>
            <person name="Zhan W."/>
            <person name="Jiang J."/>
            <person name="Wang Q."/>
            <person name="Zhang B."/>
            <person name="Ji P."/>
            <person name="Sakyi L.B."/>
            <person name="Cui X."/>
            <person name="Yuan T."/>
            <person name="Jiang B."/>
            <person name="Yang W."/>
            <person name="Lam T.T.-Y."/>
            <person name="Chang Q."/>
            <person name="Ding S."/>
            <person name="Wang X."/>
            <person name="Zhu J."/>
            <person name="Ruan X."/>
            <person name="Zhao L."/>
            <person name="Wei J."/>
            <person name="Que T."/>
            <person name="Du C."/>
            <person name="Cheng J."/>
            <person name="Dai P."/>
            <person name="Han X."/>
            <person name="Huang E."/>
            <person name="Gao Y."/>
            <person name="Liu J."/>
            <person name="Shao H."/>
            <person name="Ye R."/>
            <person name="Li L."/>
            <person name="Wei W."/>
            <person name="Wang X."/>
            <person name="Wang C."/>
            <person name="Yang T."/>
            <person name="Huo Q."/>
            <person name="Li W."/>
            <person name="Guo W."/>
            <person name="Chen H."/>
            <person name="Zhou L."/>
            <person name="Ni X."/>
            <person name="Tian J."/>
            <person name="Zhou Y."/>
            <person name="Sheng Y."/>
            <person name="Liu T."/>
            <person name="Pan Y."/>
            <person name="Xia L."/>
            <person name="Li J."/>
            <person name="Zhao F."/>
            <person name="Cao W."/>
        </authorList>
    </citation>
    <scope>NUCLEOTIDE SEQUENCE</scope>
    <source>
        <strain evidence="1">Dsil-2018</strain>
    </source>
</reference>
<sequence>METPRRGVEQFVGIRSVNEAPSHWGRRGKRLSEPFIRHGVRSGRRSLSLMANKPDARFAGVPGLPTAIELRLRRPRTQRVRLSEKRVSCKVQDLGVHTRITSALPKGKNKGTLRNREQPIASADDLADHPKPSEPPACGGVQGDHPTGPRREKRQRFVPFVAPLQPQVTDDDLPPREYTVLYRPVARRSHFLAASGDAIAAFLSGVPGAHRVRPNLRRNVVAVDTLPEDLTALLAVRVICDVRVRAKALILNTCTGTLFDVDPTFDGATIFEGLESSVPVVAIARSGDVVTLRFAGDVVPEEVLLFRRRRAVRPRLPRPLQCGRCGLFGHATVTCSRDPRCLQCAGRHPTNSCTVDRRRCLHCGGPHAAMEPRCPQWQLERRVAATLTSSKPRITRKQALELARSSGTAVIDSSKQRPAGQLAMESRPLSSRRQPGLSYSAALTGGTQADSSISGGVGEPPVTDNNPVQPPERRRRLQAWPPPTRQRVTCVWRHWQCMTPWFSMASTPREQRPRIVQWNVRSMRCRHPELAGGALIDGNVRARGGAQPAGFVAYHSATSCQQASCTASPCVDPSHPAGRSRASLYVLAGLAQAEVNVCDLPCANVECVAVTVRVGATDTCVASVYVRGRGLLDSVLRAGLLIANTGAVTFVRRGCAGSAIDLMLVSDRCHYAWRRNPDTGGVGPLPHLPRASRHRRPPDEVLQCCELAAFPGTVCCSASLGVRPFSAHRRVCARGHDALCGAGWNTRTAQSRAHRQAGALDCLQTTAWTPSAAAMHGSAAVRAGPACAARLTTRARARARGASWVRVLRPRVPRCPALSIALAELLAATFCPPTAASTRPTGILQPHHHPRRELMAPQRYFPAAGTLEEISALCTADFTIGELRMVLASRRRPLGTRLRRPTSSTTCWTLTTPSGDRGVIPEEWSEAVVVPLLKNGKPPRDPASYRPGVADVCRGQVDRSGSRHPGCRAERVPPSPSSADSLADVVTTLEEAKHRGDASYLVLLDVMSAFDQLPHATILDALCAMGVSGRLLAYAGAFLSGRTMRVRVGGALSQPRASILDAVDEYVRGIGLTLSAAKTEAMLVHPRYGAHRSAPIRGSKQPMSEVEACVTLLTSAWGARCVRKAMAENVSASAPIQGPRVSEGQWETVLAFMEQHLQLALRSSELGPGFTLVDRRRLWQPVVKTIDRWQDWWRKQEVYEARRDATAIAQEQRSTGMGRAPGFRGRVLQLTGTGRFRGVTYLPSQEIEHTRSRVRVHESRVRATRKALLALFQRRCDETPGRILRAERPLRQYHGLLNGADLEFAIILLQYPVRPPRGQRPRRVDTLTTLSLQCARSLELGDEMLQVLRRTAQSTTRLAVAAENTAAAQVGILEKVRSLALVIAGHL</sequence>
<gene>
    <name evidence="1" type="ORF">HPB49_010213</name>
</gene>
<accession>A0ACB8DYK0</accession>
<evidence type="ECO:0000313" key="2">
    <source>
        <dbReference type="Proteomes" id="UP000821865"/>
    </source>
</evidence>
<name>A0ACB8DYK0_DERSI</name>
<protein>
    <submittedName>
        <fullName evidence="1">Uncharacterized protein</fullName>
    </submittedName>
</protein>
<dbReference type="EMBL" id="CM023470">
    <property type="protein sequence ID" value="KAH7979624.1"/>
    <property type="molecule type" value="Genomic_DNA"/>
</dbReference>
<dbReference type="Proteomes" id="UP000821865">
    <property type="component" value="Chromosome 1"/>
</dbReference>
<evidence type="ECO:0000313" key="1">
    <source>
        <dbReference type="EMBL" id="KAH7979624.1"/>
    </source>
</evidence>
<comment type="caution">
    <text evidence="1">The sequence shown here is derived from an EMBL/GenBank/DDBJ whole genome shotgun (WGS) entry which is preliminary data.</text>
</comment>
<proteinExistence type="predicted"/>